<dbReference type="PATRIC" id="fig|391937.3.peg.3442"/>
<dbReference type="Proteomes" id="UP000006786">
    <property type="component" value="Unassembled WGS sequence"/>
</dbReference>
<organism evidence="5 6">
    <name type="scientific">Nitratireductor pacificus pht-3B</name>
    <dbReference type="NCBI Taxonomy" id="391937"/>
    <lineage>
        <taxon>Bacteria</taxon>
        <taxon>Pseudomonadati</taxon>
        <taxon>Pseudomonadota</taxon>
        <taxon>Alphaproteobacteria</taxon>
        <taxon>Hyphomicrobiales</taxon>
        <taxon>Phyllobacteriaceae</taxon>
        <taxon>Nitratireductor</taxon>
    </lineage>
</organism>
<dbReference type="SUPFAM" id="SSF46785">
    <property type="entry name" value="Winged helix' DNA-binding domain"/>
    <property type="match status" value="1"/>
</dbReference>
<keyword evidence="6" id="KW-1185">Reference proteome</keyword>
<dbReference type="PANTHER" id="PTHR43537:SF20">
    <property type="entry name" value="HTH-TYPE TRANSCRIPTIONAL REPRESSOR GLAR"/>
    <property type="match status" value="1"/>
</dbReference>
<keyword evidence="2" id="KW-0238">DNA-binding</keyword>
<dbReference type="InterPro" id="IPR008920">
    <property type="entry name" value="TF_FadR/GntR_C"/>
</dbReference>
<dbReference type="Pfam" id="PF07729">
    <property type="entry name" value="FCD"/>
    <property type="match status" value="1"/>
</dbReference>
<gene>
    <name evidence="5" type="ORF">NA2_16752</name>
</gene>
<dbReference type="InterPro" id="IPR036388">
    <property type="entry name" value="WH-like_DNA-bd_sf"/>
</dbReference>
<dbReference type="EMBL" id="AMRM01000020">
    <property type="protein sequence ID" value="EKF17728.1"/>
    <property type="molecule type" value="Genomic_DNA"/>
</dbReference>
<evidence type="ECO:0000313" key="5">
    <source>
        <dbReference type="EMBL" id="EKF17728.1"/>
    </source>
</evidence>
<dbReference type="GO" id="GO:0003700">
    <property type="term" value="F:DNA-binding transcription factor activity"/>
    <property type="evidence" value="ECO:0007669"/>
    <property type="project" value="InterPro"/>
</dbReference>
<reference evidence="5 6" key="1">
    <citation type="journal article" date="2012" name="J. Bacteriol.">
        <title>Genome Sequence of Nitratireductor pacificus Type Strain pht-3B.</title>
        <authorList>
            <person name="Lai Q."/>
            <person name="Li G."/>
            <person name="Shao Z."/>
        </authorList>
    </citation>
    <scope>NUCLEOTIDE SEQUENCE [LARGE SCALE GENOMIC DNA]</scope>
    <source>
        <strain evidence="6">pht-3B</strain>
    </source>
</reference>
<evidence type="ECO:0000256" key="1">
    <source>
        <dbReference type="ARBA" id="ARBA00023015"/>
    </source>
</evidence>
<name>K2N0I6_9HYPH</name>
<proteinExistence type="predicted"/>
<dbReference type="STRING" id="391937.NA2_16752"/>
<dbReference type="GO" id="GO:0003677">
    <property type="term" value="F:DNA binding"/>
    <property type="evidence" value="ECO:0007669"/>
    <property type="project" value="UniProtKB-KW"/>
</dbReference>
<dbReference type="eggNOG" id="COG1802">
    <property type="taxonomic scope" value="Bacteria"/>
</dbReference>
<feature type="domain" description="HTH gntR-type" evidence="4">
    <location>
        <begin position="16"/>
        <end position="83"/>
    </location>
</feature>
<keyword evidence="3" id="KW-0804">Transcription</keyword>
<protein>
    <recommendedName>
        <fullName evidence="4">HTH gntR-type domain-containing protein</fullName>
    </recommendedName>
</protein>
<evidence type="ECO:0000256" key="3">
    <source>
        <dbReference type="ARBA" id="ARBA00023163"/>
    </source>
</evidence>
<evidence type="ECO:0000313" key="6">
    <source>
        <dbReference type="Proteomes" id="UP000006786"/>
    </source>
</evidence>
<dbReference type="SMART" id="SM00345">
    <property type="entry name" value="HTH_GNTR"/>
    <property type="match status" value="1"/>
</dbReference>
<dbReference type="SMART" id="SM00895">
    <property type="entry name" value="FCD"/>
    <property type="match status" value="1"/>
</dbReference>
<dbReference type="InterPro" id="IPR036390">
    <property type="entry name" value="WH_DNA-bd_sf"/>
</dbReference>
<dbReference type="Gene3D" id="1.10.10.10">
    <property type="entry name" value="Winged helix-like DNA-binding domain superfamily/Winged helix DNA-binding domain"/>
    <property type="match status" value="1"/>
</dbReference>
<dbReference type="PROSITE" id="PS50949">
    <property type="entry name" value="HTH_GNTR"/>
    <property type="match status" value="1"/>
</dbReference>
<dbReference type="OrthoDB" id="8680240at2"/>
<dbReference type="CDD" id="cd07377">
    <property type="entry name" value="WHTH_GntR"/>
    <property type="match status" value="1"/>
</dbReference>
<dbReference type="SUPFAM" id="SSF48008">
    <property type="entry name" value="GntR ligand-binding domain-like"/>
    <property type="match status" value="1"/>
</dbReference>
<dbReference type="InterPro" id="IPR011711">
    <property type="entry name" value="GntR_C"/>
</dbReference>
<sequence length="258" mass="28112">MGYMKSLASTTPEQASSKPESAFAALKRDILSGRLAPDAPLRLMALSARYGVGYTPLREALSRLEAAGLAVLKPNRGYRVAPVSLEELEDLEQARTVVETALLTAAIAHGDLAWEGGIVAAHHRLSRAAHSLQEAAADVPDWMEAHDGFHQALVAAAPSSWLKSFQRQVSEQLRRHHQALLFNPGLGKPTPQEGYDHESRKLLSQALALEHHTQLMEATLARDTRLAEELMRAHVQLTLMVYRSVVGARSGSVKKGVP</sequence>
<dbReference type="AlphaFoldDB" id="K2N0I6"/>
<dbReference type="PANTHER" id="PTHR43537">
    <property type="entry name" value="TRANSCRIPTIONAL REGULATOR, GNTR FAMILY"/>
    <property type="match status" value="1"/>
</dbReference>
<dbReference type="Gene3D" id="1.20.120.530">
    <property type="entry name" value="GntR ligand-binding domain-like"/>
    <property type="match status" value="1"/>
</dbReference>
<evidence type="ECO:0000259" key="4">
    <source>
        <dbReference type="PROSITE" id="PS50949"/>
    </source>
</evidence>
<dbReference type="Pfam" id="PF00392">
    <property type="entry name" value="GntR"/>
    <property type="match status" value="1"/>
</dbReference>
<evidence type="ECO:0000256" key="2">
    <source>
        <dbReference type="ARBA" id="ARBA00023125"/>
    </source>
</evidence>
<comment type="caution">
    <text evidence="5">The sequence shown here is derived from an EMBL/GenBank/DDBJ whole genome shotgun (WGS) entry which is preliminary data.</text>
</comment>
<accession>K2N0I6</accession>
<dbReference type="InterPro" id="IPR000524">
    <property type="entry name" value="Tscrpt_reg_HTH_GntR"/>
</dbReference>
<keyword evidence="1" id="KW-0805">Transcription regulation</keyword>